<dbReference type="RefSeq" id="WP_061534938.1">
    <property type="nucleotide sequence ID" value="NZ_CP013233.1"/>
</dbReference>
<feature type="signal peptide" evidence="1">
    <location>
        <begin position="1"/>
        <end position="20"/>
    </location>
</feature>
<dbReference type="Gene3D" id="3.10.450.50">
    <property type="match status" value="1"/>
</dbReference>
<name>A0A127PWU4_9BURK</name>
<dbReference type="InterPro" id="IPR032710">
    <property type="entry name" value="NTF2-like_dom_sf"/>
</dbReference>
<dbReference type="SUPFAM" id="SSF54427">
    <property type="entry name" value="NTF2-like"/>
    <property type="match status" value="1"/>
</dbReference>
<dbReference type="AlphaFoldDB" id="A0A127PWU4"/>
<protein>
    <recommendedName>
        <fullName evidence="2">DUF4440 domain-containing protein</fullName>
    </recommendedName>
</protein>
<accession>A0A127PWU4</accession>
<keyword evidence="4" id="KW-1185">Reference proteome</keyword>
<dbReference type="EMBL" id="CP013235">
    <property type="protein sequence ID" value="AMP12091.1"/>
    <property type="molecule type" value="Genomic_DNA"/>
</dbReference>
<evidence type="ECO:0000259" key="2">
    <source>
        <dbReference type="Pfam" id="PF14534"/>
    </source>
</evidence>
<evidence type="ECO:0000313" key="3">
    <source>
        <dbReference type="EMBL" id="AMP12091.1"/>
    </source>
</evidence>
<organism evidence="3 4">
    <name type="scientific">Collimonas arenae</name>
    <dbReference type="NCBI Taxonomy" id="279058"/>
    <lineage>
        <taxon>Bacteria</taxon>
        <taxon>Pseudomonadati</taxon>
        <taxon>Pseudomonadota</taxon>
        <taxon>Betaproteobacteria</taxon>
        <taxon>Burkholderiales</taxon>
        <taxon>Oxalobacteraceae</taxon>
        <taxon>Collimonas</taxon>
    </lineage>
</organism>
<dbReference type="InterPro" id="IPR027843">
    <property type="entry name" value="DUF4440"/>
</dbReference>
<feature type="domain" description="DUF4440" evidence="2">
    <location>
        <begin position="43"/>
        <end position="146"/>
    </location>
</feature>
<feature type="chain" id="PRO_5007277240" description="DUF4440 domain-containing protein" evidence="1">
    <location>
        <begin position="21"/>
        <end position="175"/>
    </location>
</feature>
<proteinExistence type="predicted"/>
<dbReference type="PATRIC" id="fig|279058.17.peg.4775"/>
<gene>
    <name evidence="3" type="ORF">CAter282_4431</name>
</gene>
<dbReference type="Pfam" id="PF14534">
    <property type="entry name" value="DUF4440"/>
    <property type="match status" value="1"/>
</dbReference>
<evidence type="ECO:0000256" key="1">
    <source>
        <dbReference type="SAM" id="SignalP"/>
    </source>
</evidence>
<dbReference type="Proteomes" id="UP000071778">
    <property type="component" value="Chromosome"/>
</dbReference>
<reference evidence="3 4" key="1">
    <citation type="submission" date="2015-11" db="EMBL/GenBank/DDBJ databases">
        <title>Exploring the genomic traits of fungus-feeding bacterial genus Collimonas.</title>
        <authorList>
            <person name="Song C."/>
            <person name="Schmidt R."/>
            <person name="de Jager V."/>
            <person name="Krzyzanowska D."/>
            <person name="Jongedijk E."/>
            <person name="Cankar K."/>
            <person name="Beekwilder J."/>
            <person name="van Veen A."/>
            <person name="de Boer W."/>
            <person name="van Veen J.A."/>
            <person name="Garbeva P."/>
        </authorList>
    </citation>
    <scope>NUCLEOTIDE SEQUENCE [LARGE SCALE GENOMIC DNA]</scope>
    <source>
        <strain evidence="3 4">Ter282</strain>
    </source>
</reference>
<evidence type="ECO:0000313" key="4">
    <source>
        <dbReference type="Proteomes" id="UP000071778"/>
    </source>
</evidence>
<keyword evidence="1" id="KW-0732">Signal</keyword>
<sequence length="175" mass="19192">MKKFPLLLALLLANPLSGFAQQATAPLQRTIPTVTRTVQIFSTLENELNDAVQQRNSGVIDKRLADDYELRTAAAPAQPTPRAEWIASALKQAPFASQVQQMAVHEYGNLMVVSFLWSLDVPAASQLAKNIFVVDTWKQVDGDWKLAVRYAAPADAQHKKVPGADPSGIDTKKKI</sequence>